<proteinExistence type="predicted"/>
<dbReference type="Gene3D" id="3.30.420.250">
    <property type="match status" value="1"/>
</dbReference>
<reference evidence="1 2" key="1">
    <citation type="submission" date="2020-01" db="EMBL/GenBank/DDBJ databases">
        <authorList>
            <person name="Kim M.K."/>
        </authorList>
    </citation>
    <scope>NUCLEOTIDE SEQUENCE [LARGE SCALE GENOMIC DNA]</scope>
    <source>
        <strain evidence="1 2">172606-1</strain>
    </source>
</reference>
<dbReference type="KEGG" id="rhoz:GXP67_22405"/>
<dbReference type="Gene3D" id="3.30.420.260">
    <property type="match status" value="1"/>
</dbReference>
<name>A0A6C0GMN3_9BACT</name>
<evidence type="ECO:0000313" key="1">
    <source>
        <dbReference type="EMBL" id="QHT69197.1"/>
    </source>
</evidence>
<keyword evidence="2" id="KW-1185">Reference proteome</keyword>
<dbReference type="AlphaFoldDB" id="A0A6C0GMN3"/>
<organism evidence="1 2">
    <name type="scientific">Rhodocytophaga rosea</name>
    <dbReference type="NCBI Taxonomy" id="2704465"/>
    <lineage>
        <taxon>Bacteria</taxon>
        <taxon>Pseudomonadati</taxon>
        <taxon>Bacteroidota</taxon>
        <taxon>Cytophagia</taxon>
        <taxon>Cytophagales</taxon>
        <taxon>Rhodocytophagaceae</taxon>
        <taxon>Rhodocytophaga</taxon>
    </lineage>
</organism>
<dbReference type="RefSeq" id="WP_162445186.1">
    <property type="nucleotide sequence ID" value="NZ_CP048222.1"/>
</dbReference>
<dbReference type="EMBL" id="CP048222">
    <property type="protein sequence ID" value="QHT69197.1"/>
    <property type="molecule type" value="Genomic_DNA"/>
</dbReference>
<dbReference type="Pfam" id="PF12864">
    <property type="entry name" value="DUF3822"/>
    <property type="match status" value="1"/>
</dbReference>
<dbReference type="InterPro" id="IPR024213">
    <property type="entry name" value="DUF3822"/>
</dbReference>
<sequence>MGLESITAKFKLNQKVKDDAFSVDSIPDYTLNLQIGSNSFRFCVIDDAQRKCLWLEDFSFTSLFFSEQLLDQLNLIYDDHQVLQAGFWKKINLSFKNQHFTLIPETLFKMQSAAQYLKYSIEPPSEPEQNLFYIHKNYGIANVFSADKQTLEWFRAIYLNKQIQLLHYSSALIEGTLSQNKEVAAKQVIISVEQSYLTIIVSQQQQLLFCNTFYYMSVQDFSYYVMLVIGELNLDPETCKVILYGELSHDSAIFSHLYRYIRNITFGTKPSSINFNYKFDEVLDHRYFDVYSIHLCE</sequence>
<dbReference type="Proteomes" id="UP000480178">
    <property type="component" value="Chromosome"/>
</dbReference>
<protein>
    <submittedName>
        <fullName evidence="1">DUF3822 family protein</fullName>
    </submittedName>
</protein>
<dbReference type="CDD" id="cd24013">
    <property type="entry name" value="ASKHA_ATPase_BT3980-like"/>
    <property type="match status" value="1"/>
</dbReference>
<accession>A0A6C0GMN3</accession>
<evidence type="ECO:0000313" key="2">
    <source>
        <dbReference type="Proteomes" id="UP000480178"/>
    </source>
</evidence>
<gene>
    <name evidence="1" type="ORF">GXP67_22405</name>
</gene>